<protein>
    <submittedName>
        <fullName evidence="6">C2H2-type domain-containing protein</fullName>
    </submittedName>
</protein>
<reference evidence="6" key="1">
    <citation type="submission" date="2016-06" db="UniProtKB">
        <authorList>
            <consortium name="WormBaseParasite"/>
        </authorList>
    </citation>
    <scope>IDENTIFICATION</scope>
</reference>
<evidence type="ECO:0000313" key="5">
    <source>
        <dbReference type="Proteomes" id="UP000272942"/>
    </source>
</evidence>
<evidence type="ECO:0000313" key="6">
    <source>
        <dbReference type="WBParaSite" id="ECPE_0001576601-mRNA-1"/>
    </source>
</evidence>
<gene>
    <name evidence="4" type="ORF">ECPE_LOCUS15725</name>
</gene>
<sequence>MLYQCSKCHKISSSKTFLAEHLDLYHHPSHSHPCQSHPRLHPHQPPHAHRRRKRSSSNNAGDSGSEAVSPILENGHTGSRDSEPSDEDDELEVNEVISGEKTDSPTHRSPKSERHMVAIPDSDDSTELGRKHGRVTKAAEVTTAAYAKTLFVGQLCGQSSAADQTDSVTSNNGPNVTLGIQHQCLFCAYTTPNTG</sequence>
<dbReference type="Proteomes" id="UP000272942">
    <property type="component" value="Unassembled WGS sequence"/>
</dbReference>
<feature type="compositionally biased region" description="Basic and acidic residues" evidence="2">
    <location>
        <begin position="98"/>
        <end position="115"/>
    </location>
</feature>
<feature type="compositionally biased region" description="Acidic residues" evidence="2">
    <location>
        <begin position="84"/>
        <end position="93"/>
    </location>
</feature>
<dbReference type="PROSITE" id="PS50157">
    <property type="entry name" value="ZINC_FINGER_C2H2_2"/>
    <property type="match status" value="1"/>
</dbReference>
<keyword evidence="1" id="KW-0863">Zinc-finger</keyword>
<evidence type="ECO:0000259" key="3">
    <source>
        <dbReference type="PROSITE" id="PS50157"/>
    </source>
</evidence>
<evidence type="ECO:0000256" key="1">
    <source>
        <dbReference type="PROSITE-ProRule" id="PRU00042"/>
    </source>
</evidence>
<evidence type="ECO:0000313" key="4">
    <source>
        <dbReference type="EMBL" id="VDP92997.1"/>
    </source>
</evidence>
<organism evidence="6">
    <name type="scientific">Echinostoma caproni</name>
    <dbReference type="NCBI Taxonomy" id="27848"/>
    <lineage>
        <taxon>Eukaryota</taxon>
        <taxon>Metazoa</taxon>
        <taxon>Spiralia</taxon>
        <taxon>Lophotrochozoa</taxon>
        <taxon>Platyhelminthes</taxon>
        <taxon>Trematoda</taxon>
        <taxon>Digenea</taxon>
        <taxon>Plagiorchiida</taxon>
        <taxon>Echinostomata</taxon>
        <taxon>Echinostomatoidea</taxon>
        <taxon>Echinostomatidae</taxon>
        <taxon>Echinostoma</taxon>
    </lineage>
</organism>
<feature type="compositionally biased region" description="Basic residues" evidence="2">
    <location>
        <begin position="38"/>
        <end position="55"/>
    </location>
</feature>
<evidence type="ECO:0000256" key="2">
    <source>
        <dbReference type="SAM" id="MobiDB-lite"/>
    </source>
</evidence>
<keyword evidence="5" id="KW-1185">Reference proteome</keyword>
<reference evidence="4 5" key="2">
    <citation type="submission" date="2018-11" db="EMBL/GenBank/DDBJ databases">
        <authorList>
            <consortium name="Pathogen Informatics"/>
        </authorList>
    </citation>
    <scope>NUCLEOTIDE SEQUENCE [LARGE SCALE GENOMIC DNA]</scope>
    <source>
        <strain evidence="4 5">Egypt</strain>
    </source>
</reference>
<keyword evidence="1" id="KW-0862">Zinc</keyword>
<keyword evidence="1" id="KW-0479">Metal-binding</keyword>
<dbReference type="AlphaFoldDB" id="A0A183B941"/>
<dbReference type="InterPro" id="IPR013087">
    <property type="entry name" value="Znf_C2H2_type"/>
</dbReference>
<feature type="region of interest" description="Disordered" evidence="2">
    <location>
        <begin position="27"/>
        <end position="115"/>
    </location>
</feature>
<accession>A0A183B941</accession>
<feature type="domain" description="C2H2-type" evidence="3">
    <location>
        <begin position="3"/>
        <end position="31"/>
    </location>
</feature>
<dbReference type="OrthoDB" id="6247196at2759"/>
<dbReference type="WBParaSite" id="ECPE_0001576601-mRNA-1">
    <property type="protein sequence ID" value="ECPE_0001576601-mRNA-1"/>
    <property type="gene ID" value="ECPE_0001576601"/>
</dbReference>
<name>A0A183B941_9TREM</name>
<proteinExistence type="predicted"/>
<dbReference type="EMBL" id="UZAN01061573">
    <property type="protein sequence ID" value="VDP92997.1"/>
    <property type="molecule type" value="Genomic_DNA"/>
</dbReference>
<dbReference type="GO" id="GO:0008270">
    <property type="term" value="F:zinc ion binding"/>
    <property type="evidence" value="ECO:0007669"/>
    <property type="project" value="UniProtKB-KW"/>
</dbReference>